<proteinExistence type="predicted"/>
<evidence type="ECO:0000313" key="2">
    <source>
        <dbReference type="Proteomes" id="UP001302602"/>
    </source>
</evidence>
<sequence length="129" mass="13636">MNLTLSRPVARIVDLYTKNGVDGAYMLLLTLSPDHGVGFIIAVDEPNVSASYTALVRAVSQVWLTAAEHAGRQQTEAVFSENYTLPKGGSVEEVRIGEGEPGLEVARLLSNGSDVITILASLQGVPLGT</sequence>
<organism evidence="1 2">
    <name type="scientific">Parathielavia appendiculata</name>
    <dbReference type="NCBI Taxonomy" id="2587402"/>
    <lineage>
        <taxon>Eukaryota</taxon>
        <taxon>Fungi</taxon>
        <taxon>Dikarya</taxon>
        <taxon>Ascomycota</taxon>
        <taxon>Pezizomycotina</taxon>
        <taxon>Sordariomycetes</taxon>
        <taxon>Sordariomycetidae</taxon>
        <taxon>Sordariales</taxon>
        <taxon>Chaetomiaceae</taxon>
        <taxon>Parathielavia</taxon>
    </lineage>
</organism>
<evidence type="ECO:0000313" key="1">
    <source>
        <dbReference type="EMBL" id="KAK4118019.1"/>
    </source>
</evidence>
<accession>A0AAN6TNZ9</accession>
<dbReference type="RefSeq" id="XP_062641792.1">
    <property type="nucleotide sequence ID" value="XM_062794215.1"/>
</dbReference>
<protein>
    <submittedName>
        <fullName evidence="1">Uncharacterized protein</fullName>
    </submittedName>
</protein>
<dbReference type="AlphaFoldDB" id="A0AAN6TNZ9"/>
<keyword evidence="2" id="KW-1185">Reference proteome</keyword>
<dbReference type="EMBL" id="MU853292">
    <property type="protein sequence ID" value="KAK4118019.1"/>
    <property type="molecule type" value="Genomic_DNA"/>
</dbReference>
<name>A0AAN6TNZ9_9PEZI</name>
<dbReference type="GeneID" id="87830984"/>
<comment type="caution">
    <text evidence="1">The sequence shown here is derived from an EMBL/GenBank/DDBJ whole genome shotgun (WGS) entry which is preliminary data.</text>
</comment>
<dbReference type="Proteomes" id="UP001302602">
    <property type="component" value="Unassembled WGS sequence"/>
</dbReference>
<gene>
    <name evidence="1" type="ORF">N657DRAFT_651729</name>
</gene>
<reference evidence="1" key="2">
    <citation type="submission" date="2023-05" db="EMBL/GenBank/DDBJ databases">
        <authorList>
            <consortium name="Lawrence Berkeley National Laboratory"/>
            <person name="Steindorff A."/>
            <person name="Hensen N."/>
            <person name="Bonometti L."/>
            <person name="Westerberg I."/>
            <person name="Brannstrom I.O."/>
            <person name="Guillou S."/>
            <person name="Cros-Aarteil S."/>
            <person name="Calhoun S."/>
            <person name="Haridas S."/>
            <person name="Kuo A."/>
            <person name="Mondo S."/>
            <person name="Pangilinan J."/>
            <person name="Riley R."/>
            <person name="Labutti K."/>
            <person name="Andreopoulos B."/>
            <person name="Lipzen A."/>
            <person name="Chen C."/>
            <person name="Yanf M."/>
            <person name="Daum C."/>
            <person name="Ng V."/>
            <person name="Clum A."/>
            <person name="Ohm R."/>
            <person name="Martin F."/>
            <person name="Silar P."/>
            <person name="Natvig D."/>
            <person name="Lalanne C."/>
            <person name="Gautier V."/>
            <person name="Ament-Velasquez S.L."/>
            <person name="Kruys A."/>
            <person name="Hutchinson M.I."/>
            <person name="Powell A.J."/>
            <person name="Barry K."/>
            <person name="Miller A.N."/>
            <person name="Grigoriev I.V."/>
            <person name="Debuchy R."/>
            <person name="Gladieux P."/>
            <person name="Thoren M.H."/>
            <person name="Johannesson H."/>
        </authorList>
    </citation>
    <scope>NUCLEOTIDE SEQUENCE</scope>
    <source>
        <strain evidence="1">CBS 731.68</strain>
    </source>
</reference>
<reference evidence="1" key="1">
    <citation type="journal article" date="2023" name="Mol. Phylogenet. Evol.">
        <title>Genome-scale phylogeny and comparative genomics of the fungal order Sordariales.</title>
        <authorList>
            <person name="Hensen N."/>
            <person name="Bonometti L."/>
            <person name="Westerberg I."/>
            <person name="Brannstrom I.O."/>
            <person name="Guillou S."/>
            <person name="Cros-Aarteil S."/>
            <person name="Calhoun S."/>
            <person name="Haridas S."/>
            <person name="Kuo A."/>
            <person name="Mondo S."/>
            <person name="Pangilinan J."/>
            <person name="Riley R."/>
            <person name="LaButti K."/>
            <person name="Andreopoulos B."/>
            <person name="Lipzen A."/>
            <person name="Chen C."/>
            <person name="Yan M."/>
            <person name="Daum C."/>
            <person name="Ng V."/>
            <person name="Clum A."/>
            <person name="Steindorff A."/>
            <person name="Ohm R.A."/>
            <person name="Martin F."/>
            <person name="Silar P."/>
            <person name="Natvig D.O."/>
            <person name="Lalanne C."/>
            <person name="Gautier V."/>
            <person name="Ament-Velasquez S.L."/>
            <person name="Kruys A."/>
            <person name="Hutchinson M.I."/>
            <person name="Powell A.J."/>
            <person name="Barry K."/>
            <person name="Miller A.N."/>
            <person name="Grigoriev I.V."/>
            <person name="Debuchy R."/>
            <person name="Gladieux P."/>
            <person name="Hiltunen Thoren M."/>
            <person name="Johannesson H."/>
        </authorList>
    </citation>
    <scope>NUCLEOTIDE SEQUENCE</scope>
    <source>
        <strain evidence="1">CBS 731.68</strain>
    </source>
</reference>